<evidence type="ECO:0000313" key="2">
    <source>
        <dbReference type="Proteomes" id="UP001162891"/>
    </source>
</evidence>
<evidence type="ECO:0008006" key="3">
    <source>
        <dbReference type="Google" id="ProtNLM"/>
    </source>
</evidence>
<dbReference type="InterPro" id="IPR011751">
    <property type="entry name" value="Mxa_paralog_2265"/>
</dbReference>
<sequence length="193" mass="21342">MPADPKELERRAGAATDADTSRGLNFNTLFTLVRETVGDPAAKACDPQGKGSRIDFFSYPVAEYLRIAWAAADRLEPRLGSVDAVWRELGRRTIANFLSSTIGRTVFAMAGRDPRKVVAAAPAGYRTAVSYGERKVQWLDERHARVVFRHDFMPAAFHAAVIQAGLEATDARAPAVTGRELAFLETEYDVRWE</sequence>
<dbReference type="Proteomes" id="UP001162891">
    <property type="component" value="Chromosome"/>
</dbReference>
<gene>
    <name evidence="1" type="ORF">AMOR_22440</name>
</gene>
<protein>
    <recommendedName>
        <fullName evidence="3">TIGR02265 family protein</fullName>
    </recommendedName>
</protein>
<dbReference type="EMBL" id="AP025591">
    <property type="protein sequence ID" value="BDG03248.1"/>
    <property type="molecule type" value="Genomic_DNA"/>
</dbReference>
<dbReference type="NCBIfam" id="TIGR02265">
    <property type="entry name" value="Mxa_TIGR02265"/>
    <property type="match status" value="1"/>
</dbReference>
<reference evidence="2" key="1">
    <citation type="journal article" date="2022" name="Int. J. Syst. Evol. Microbiol.">
        <title>Anaeromyxobacter oryzae sp. nov., Anaeromyxobacter diazotrophicus sp. nov. and Anaeromyxobacter paludicola sp. nov., isolated from paddy soils.</title>
        <authorList>
            <person name="Itoh H."/>
            <person name="Xu Z."/>
            <person name="Mise K."/>
            <person name="Masuda Y."/>
            <person name="Ushijima N."/>
            <person name="Hayakawa C."/>
            <person name="Shiratori Y."/>
            <person name="Senoo K."/>
        </authorList>
    </citation>
    <scope>NUCLEOTIDE SEQUENCE [LARGE SCALE GENOMIC DNA]</scope>
    <source>
        <strain evidence="2">Red232</strain>
    </source>
</reference>
<dbReference type="RefSeq" id="WP_248361086.1">
    <property type="nucleotide sequence ID" value="NZ_AP025591.1"/>
</dbReference>
<proteinExistence type="predicted"/>
<name>A0ABN6MQH2_9BACT</name>
<evidence type="ECO:0000313" key="1">
    <source>
        <dbReference type="EMBL" id="BDG03248.1"/>
    </source>
</evidence>
<organism evidence="1 2">
    <name type="scientific">Anaeromyxobacter oryzae</name>
    <dbReference type="NCBI Taxonomy" id="2918170"/>
    <lineage>
        <taxon>Bacteria</taxon>
        <taxon>Pseudomonadati</taxon>
        <taxon>Myxococcota</taxon>
        <taxon>Myxococcia</taxon>
        <taxon>Myxococcales</taxon>
        <taxon>Cystobacterineae</taxon>
        <taxon>Anaeromyxobacteraceae</taxon>
        <taxon>Anaeromyxobacter</taxon>
    </lineage>
</organism>
<dbReference type="Pfam" id="PF09536">
    <property type="entry name" value="DUF2378"/>
    <property type="match status" value="1"/>
</dbReference>
<keyword evidence="2" id="KW-1185">Reference proteome</keyword>
<accession>A0ABN6MQH2</accession>